<dbReference type="Gene3D" id="2.60.40.10">
    <property type="entry name" value="Immunoglobulins"/>
    <property type="match status" value="2"/>
</dbReference>
<dbReference type="PANTHER" id="PTHR33794">
    <property type="entry name" value="BACILLOLYSIN"/>
    <property type="match status" value="1"/>
</dbReference>
<dbReference type="Pfam" id="PF01447">
    <property type="entry name" value="Peptidase_M4"/>
    <property type="match status" value="1"/>
</dbReference>
<dbReference type="SUPFAM" id="SSF49299">
    <property type="entry name" value="PKD domain"/>
    <property type="match status" value="2"/>
</dbReference>
<evidence type="ECO:0000256" key="1">
    <source>
        <dbReference type="ARBA" id="ARBA00009388"/>
    </source>
</evidence>
<dbReference type="GO" id="GO:0006508">
    <property type="term" value="P:proteolysis"/>
    <property type="evidence" value="ECO:0007669"/>
    <property type="project" value="UniProtKB-KW"/>
</dbReference>
<dbReference type="EMBL" id="VTWT01000014">
    <property type="protein sequence ID" value="KAA9325017.1"/>
    <property type="molecule type" value="Genomic_DNA"/>
</dbReference>
<keyword evidence="3" id="KW-0479">Metal-binding</keyword>
<gene>
    <name evidence="11" type="ORF">F0P94_19100</name>
</gene>
<dbReference type="GO" id="GO:0004222">
    <property type="term" value="F:metalloendopeptidase activity"/>
    <property type="evidence" value="ECO:0007669"/>
    <property type="project" value="InterPro"/>
</dbReference>
<dbReference type="InterPro" id="IPR011096">
    <property type="entry name" value="FTP_domain"/>
</dbReference>
<dbReference type="Pfam" id="PF18962">
    <property type="entry name" value="Por_Secre_tail"/>
    <property type="match status" value="1"/>
</dbReference>
<dbReference type="RefSeq" id="WP_150906087.1">
    <property type="nucleotide sequence ID" value="NZ_VTWT01000014.1"/>
</dbReference>
<sequence length="977" mass="107031">MIKRSTLLAGLLFSCFGAFSQSDVNGNAASFYKNAEKVVLDPQTQALQFLRFKPGAYLQPAAFPEWLRTNLKTTDSEWREFSTFEDQAGFRLVRYQQYHHNVPVTGMVFIAHVKNGEVVSCNGEYKQMPATPLRTTLSAQDAYREALRIIGAKTYMWQNPAEEQLLKNITNNSAATYYPKAELVYAPVSGNFETDDFVPAYKLDIYATEPLERSIVYLSAATGKLLFKENRLHDAHHVGTVTTRYSGTQTIFTKKSNGLYRLDQDSLGVRIRTLNMNRQMGYAAATEFTDADNIWANRNTLNDDVAGDVHWGAEMTFKYYKTLHNRNSFDNAGRVMLSYVHFAQGFNNAFWDGTRMTYGDGDGAFMNPLTSLDVVGHEFTHGVTEYSADLMYFNESGALNESFSDIFGVAIDFNSRGSNANYLIGEDIVVGSGALRNMQNPNQFSDPDTYMGKHWKPLNGPDNGGVHSNSGVQNFWFYLLVNGGQGINDKGDSYNVPGIGMAKAEKIAYSTLMILTPTSNYADAATMSLVKAELLYGVCSPEAKAVSEAWYAVGVGTPYNLKAAFTAENDYYCSVPASVTFSNLSFNANTYIWDFGDGQTSTQANPTHVYNSPGIYPVKLIAVANAPVCGATSDTLERTGYITVVNGVSALAACQPTATANPQSGAGITKVVFNTFTKTSADALEGYKDFACNKKTQLIAGNVYDLTLGTGTTPQRARAWIDYNNDGAFDPVNEVVAVFTPFVVEAIMPVRTSPTAVLNTPLRMRIATDQVANSSPSPCGPLQTGQFEDYSVEFVAQTAAPEADFRASRNYILPTNKVNFTDISNFQPTSWEWSFPGGNPSTSTDQNPANIAYPGNGIYSVRLIVRNALGTDTLTRASYIHVGNVTGTAENLAELNQLTVYPNPATDKITIQYGFTGKKSLTVMLVNTLGQKVMQKQVTAASQLATELDVRNMAAGVYFLQISDGEALVTKKLILQK</sequence>
<feature type="active site" description="Proton donor" evidence="8">
    <location>
        <position position="467"/>
    </location>
</feature>
<protein>
    <submittedName>
        <fullName evidence="11">PKD domain-containing protein</fullName>
    </submittedName>
</protein>
<comment type="similarity">
    <text evidence="1">Belongs to the peptidase M4 family.</text>
</comment>
<dbReference type="Pfam" id="PF20009">
    <property type="entry name" value="GEVED"/>
    <property type="match status" value="1"/>
</dbReference>
<reference evidence="11 12" key="1">
    <citation type="submission" date="2019-09" db="EMBL/GenBank/DDBJ databases">
        <title>Genome sequence of Adhaeribacter sp. M2.</title>
        <authorList>
            <person name="Srinivasan S."/>
        </authorList>
    </citation>
    <scope>NUCLEOTIDE SEQUENCE [LARGE SCALE GENOMIC DNA]</scope>
    <source>
        <strain evidence="11 12">M2</strain>
    </source>
</reference>
<keyword evidence="12" id="KW-1185">Reference proteome</keyword>
<dbReference type="NCBIfam" id="TIGR04183">
    <property type="entry name" value="Por_Secre_tail"/>
    <property type="match status" value="1"/>
</dbReference>
<dbReference type="CDD" id="cd00146">
    <property type="entry name" value="PKD"/>
    <property type="match status" value="2"/>
</dbReference>
<evidence type="ECO:0000313" key="12">
    <source>
        <dbReference type="Proteomes" id="UP000326570"/>
    </source>
</evidence>
<dbReference type="PRINTS" id="PR00730">
    <property type="entry name" value="THERMOLYSIN"/>
</dbReference>
<dbReference type="GO" id="GO:0046872">
    <property type="term" value="F:metal ion binding"/>
    <property type="evidence" value="ECO:0007669"/>
    <property type="project" value="UniProtKB-KW"/>
</dbReference>
<dbReference type="InterPro" id="IPR001570">
    <property type="entry name" value="Peptidase_M4_C_domain"/>
</dbReference>
<dbReference type="Gene3D" id="3.10.450.490">
    <property type="match status" value="1"/>
</dbReference>
<dbReference type="PROSITE" id="PS50093">
    <property type="entry name" value="PKD"/>
    <property type="match status" value="2"/>
</dbReference>
<dbReference type="InterPro" id="IPR045474">
    <property type="entry name" value="GEVED"/>
</dbReference>
<dbReference type="SMART" id="SM00089">
    <property type="entry name" value="PKD"/>
    <property type="match status" value="2"/>
</dbReference>
<comment type="caution">
    <text evidence="11">The sequence shown here is derived from an EMBL/GenBank/DDBJ whole genome shotgun (WGS) entry which is preliminary data.</text>
</comment>
<dbReference type="InterPro" id="IPR027268">
    <property type="entry name" value="Peptidase_M4/M1_CTD_sf"/>
</dbReference>
<evidence type="ECO:0000259" key="10">
    <source>
        <dbReference type="PROSITE" id="PS50093"/>
    </source>
</evidence>
<dbReference type="Pfam" id="PF07504">
    <property type="entry name" value="FTP"/>
    <property type="match status" value="1"/>
</dbReference>
<evidence type="ECO:0000256" key="7">
    <source>
        <dbReference type="ARBA" id="ARBA00023049"/>
    </source>
</evidence>
<dbReference type="PROSITE" id="PS51257">
    <property type="entry name" value="PROKAR_LIPOPROTEIN"/>
    <property type="match status" value="1"/>
</dbReference>
<dbReference type="Pfam" id="PF18911">
    <property type="entry name" value="PKD_4"/>
    <property type="match status" value="2"/>
</dbReference>
<evidence type="ECO:0000313" key="11">
    <source>
        <dbReference type="EMBL" id="KAA9325017.1"/>
    </source>
</evidence>
<keyword evidence="7" id="KW-0482">Metalloprotease</keyword>
<dbReference type="Gene3D" id="1.10.390.10">
    <property type="entry name" value="Neutral Protease Domain 2"/>
    <property type="match status" value="1"/>
</dbReference>
<feature type="chain" id="PRO_5025039152" evidence="9">
    <location>
        <begin position="21"/>
        <end position="977"/>
    </location>
</feature>
<dbReference type="PANTHER" id="PTHR33794:SF1">
    <property type="entry name" value="BACILLOLYSIN"/>
    <property type="match status" value="1"/>
</dbReference>
<feature type="domain" description="PKD" evidence="10">
    <location>
        <begin position="801"/>
        <end position="882"/>
    </location>
</feature>
<evidence type="ECO:0000256" key="9">
    <source>
        <dbReference type="SAM" id="SignalP"/>
    </source>
</evidence>
<dbReference type="Gene3D" id="3.10.170.10">
    <property type="match status" value="1"/>
</dbReference>
<dbReference type="Proteomes" id="UP000326570">
    <property type="component" value="Unassembled WGS sequence"/>
</dbReference>
<dbReference type="InterPro" id="IPR013783">
    <property type="entry name" value="Ig-like_fold"/>
</dbReference>
<keyword evidence="2" id="KW-0645">Protease</keyword>
<evidence type="ECO:0000256" key="6">
    <source>
        <dbReference type="ARBA" id="ARBA00022833"/>
    </source>
</evidence>
<evidence type="ECO:0000256" key="5">
    <source>
        <dbReference type="ARBA" id="ARBA00022801"/>
    </source>
</evidence>
<evidence type="ECO:0000256" key="2">
    <source>
        <dbReference type="ARBA" id="ARBA00022670"/>
    </source>
</evidence>
<dbReference type="InterPro" id="IPR022409">
    <property type="entry name" value="PKD/Chitinase_dom"/>
</dbReference>
<dbReference type="InterPro" id="IPR013856">
    <property type="entry name" value="Peptidase_M4_domain"/>
</dbReference>
<organism evidence="11 12">
    <name type="scientific">Adhaeribacter soli</name>
    <dbReference type="NCBI Taxonomy" id="2607655"/>
    <lineage>
        <taxon>Bacteria</taxon>
        <taxon>Pseudomonadati</taxon>
        <taxon>Bacteroidota</taxon>
        <taxon>Cytophagia</taxon>
        <taxon>Cytophagales</taxon>
        <taxon>Hymenobacteraceae</taxon>
        <taxon>Adhaeribacter</taxon>
    </lineage>
</organism>
<keyword evidence="4 9" id="KW-0732">Signal</keyword>
<dbReference type="AlphaFoldDB" id="A0A5N1IM78"/>
<dbReference type="InterPro" id="IPR000601">
    <property type="entry name" value="PKD_dom"/>
</dbReference>
<feature type="active site" evidence="8">
    <location>
        <position position="378"/>
    </location>
</feature>
<dbReference type="InterPro" id="IPR023612">
    <property type="entry name" value="Peptidase_M4"/>
</dbReference>
<dbReference type="CDD" id="cd09597">
    <property type="entry name" value="M4_TLP"/>
    <property type="match status" value="1"/>
</dbReference>
<accession>A0A5N1IM78</accession>
<dbReference type="InterPro" id="IPR035986">
    <property type="entry name" value="PKD_dom_sf"/>
</dbReference>
<dbReference type="InterPro" id="IPR050728">
    <property type="entry name" value="Zinc_Metalloprotease_M4"/>
</dbReference>
<proteinExistence type="inferred from homology"/>
<dbReference type="SUPFAM" id="SSF55486">
    <property type="entry name" value="Metalloproteases ('zincins'), catalytic domain"/>
    <property type="match status" value="1"/>
</dbReference>
<feature type="signal peptide" evidence="9">
    <location>
        <begin position="1"/>
        <end position="20"/>
    </location>
</feature>
<name>A0A5N1IM78_9BACT</name>
<keyword evidence="6" id="KW-0862">Zinc</keyword>
<dbReference type="InterPro" id="IPR026444">
    <property type="entry name" value="Secre_tail"/>
</dbReference>
<feature type="domain" description="PKD" evidence="10">
    <location>
        <begin position="590"/>
        <end position="622"/>
    </location>
</feature>
<dbReference type="Pfam" id="PF02868">
    <property type="entry name" value="Peptidase_M4_C"/>
    <property type="match status" value="1"/>
</dbReference>
<evidence type="ECO:0000256" key="4">
    <source>
        <dbReference type="ARBA" id="ARBA00022729"/>
    </source>
</evidence>
<keyword evidence="5" id="KW-0378">Hydrolase</keyword>
<evidence type="ECO:0000256" key="3">
    <source>
        <dbReference type="ARBA" id="ARBA00022723"/>
    </source>
</evidence>
<evidence type="ECO:0000256" key="8">
    <source>
        <dbReference type="PIRSR" id="PIRSR623612-1"/>
    </source>
</evidence>